<accession>A0A183TNR7</accession>
<evidence type="ECO:0000313" key="3">
    <source>
        <dbReference type="Proteomes" id="UP000275846"/>
    </source>
</evidence>
<name>A0A183TNR7_SCHSO</name>
<evidence type="ECO:0000256" key="1">
    <source>
        <dbReference type="SAM" id="MobiDB-lite"/>
    </source>
</evidence>
<dbReference type="PANTHER" id="PTHR33047:SF8">
    <property type="entry name" value="REGULATOR OF RDNA TRANSCRIPTION PROTEIN 15"/>
    <property type="match status" value="1"/>
</dbReference>
<dbReference type="PANTHER" id="PTHR33047">
    <property type="entry name" value="PROTEIN TAR1"/>
    <property type="match status" value="1"/>
</dbReference>
<reference evidence="4" key="1">
    <citation type="submission" date="2016-06" db="UniProtKB">
        <authorList>
            <consortium name="WormBaseParasite"/>
        </authorList>
    </citation>
    <scope>IDENTIFICATION</scope>
</reference>
<dbReference type="InterPro" id="IPR052997">
    <property type="entry name" value="RRT15-like"/>
</dbReference>
<gene>
    <name evidence="2" type="ORF">SSLN_LOCUS18115</name>
</gene>
<protein>
    <submittedName>
        <fullName evidence="4">Regulator of rDNA transcription protein 15</fullName>
    </submittedName>
</protein>
<evidence type="ECO:0000313" key="2">
    <source>
        <dbReference type="EMBL" id="VDM04501.1"/>
    </source>
</evidence>
<sequence>MLGRADSGGLKNDVTMNAWPLQASYPCGSLSHAFTVCIGTENQNQVSFCPLTLRQVSILAELTLGHLRYDLTDVPPKSNSPPDTVFRSGRTSPNQPDSTKTGHMRPPSTSYGLPPCGNNLQAVESKTRISLALARQLRPRRWHASHIRCSNNALTCA</sequence>
<dbReference type="AlphaFoldDB" id="A0A183TNR7"/>
<dbReference type="WBParaSite" id="SSLN_0001879801-mRNA-1">
    <property type="protein sequence ID" value="SSLN_0001879801-mRNA-1"/>
    <property type="gene ID" value="SSLN_0001879801"/>
</dbReference>
<feature type="compositionally biased region" description="Polar residues" evidence="1">
    <location>
        <begin position="89"/>
        <end position="111"/>
    </location>
</feature>
<feature type="region of interest" description="Disordered" evidence="1">
    <location>
        <begin position="70"/>
        <end position="117"/>
    </location>
</feature>
<dbReference type="STRING" id="70667.A0A183TNR7"/>
<evidence type="ECO:0000313" key="4">
    <source>
        <dbReference type="WBParaSite" id="SSLN_0001879801-mRNA-1"/>
    </source>
</evidence>
<dbReference type="OrthoDB" id="6107234at2759"/>
<dbReference type="EMBL" id="UYSU01043715">
    <property type="protein sequence ID" value="VDM04501.1"/>
    <property type="molecule type" value="Genomic_DNA"/>
</dbReference>
<reference evidence="2 3" key="2">
    <citation type="submission" date="2018-11" db="EMBL/GenBank/DDBJ databases">
        <authorList>
            <consortium name="Pathogen Informatics"/>
        </authorList>
    </citation>
    <scope>NUCLEOTIDE SEQUENCE [LARGE SCALE GENOMIC DNA]</scope>
    <source>
        <strain evidence="2 3">NST_G2</strain>
    </source>
</reference>
<proteinExistence type="predicted"/>
<dbReference type="Proteomes" id="UP000275846">
    <property type="component" value="Unassembled WGS sequence"/>
</dbReference>
<organism evidence="4">
    <name type="scientific">Schistocephalus solidus</name>
    <name type="common">Tapeworm</name>
    <dbReference type="NCBI Taxonomy" id="70667"/>
    <lineage>
        <taxon>Eukaryota</taxon>
        <taxon>Metazoa</taxon>
        <taxon>Spiralia</taxon>
        <taxon>Lophotrochozoa</taxon>
        <taxon>Platyhelminthes</taxon>
        <taxon>Cestoda</taxon>
        <taxon>Eucestoda</taxon>
        <taxon>Diphyllobothriidea</taxon>
        <taxon>Diphyllobothriidae</taxon>
        <taxon>Schistocephalus</taxon>
    </lineage>
</organism>
<keyword evidence="3" id="KW-1185">Reference proteome</keyword>